<name>A0A2H3HKX3_GIBZA</name>
<evidence type="ECO:0000313" key="3">
    <source>
        <dbReference type="Proteomes" id="UP000746612"/>
    </source>
</evidence>
<organism evidence="1 3">
    <name type="scientific">Gibberella zeae</name>
    <name type="common">Wheat head blight fungus</name>
    <name type="synonym">Fusarium graminearum</name>
    <dbReference type="NCBI Taxonomy" id="5518"/>
    <lineage>
        <taxon>Eukaryota</taxon>
        <taxon>Fungi</taxon>
        <taxon>Dikarya</taxon>
        <taxon>Ascomycota</taxon>
        <taxon>Pezizomycotina</taxon>
        <taxon>Sordariomycetes</taxon>
        <taxon>Hypocreomycetidae</taxon>
        <taxon>Hypocreales</taxon>
        <taxon>Nectriaceae</taxon>
        <taxon>Fusarium</taxon>
    </lineage>
</organism>
<dbReference type="EMBL" id="CAJPIJ010000148">
    <property type="protein sequence ID" value="CAG1990939.1"/>
    <property type="molecule type" value="Genomic_DNA"/>
</dbReference>
<accession>A0A2H3HKX3</accession>
<dbReference type="Proteomes" id="UP000746612">
    <property type="component" value="Unassembled WGS sequence"/>
</dbReference>
<dbReference type="OMA" id="HWIEENW"/>
<gene>
    <name evidence="2" type="ORF">FUG_LOCUS89208</name>
    <name evidence="1" type="ORF">MDCFG202_LOCUS335317</name>
</gene>
<proteinExistence type="predicted"/>
<evidence type="ECO:0000313" key="2">
    <source>
        <dbReference type="EMBL" id="VIO53423.1"/>
    </source>
</evidence>
<evidence type="ECO:0000313" key="1">
    <source>
        <dbReference type="EMBL" id="CAG1990939.1"/>
    </source>
</evidence>
<dbReference type="AlphaFoldDB" id="A0A2H3HKX3"/>
<dbReference type="OrthoDB" id="4966309at2759"/>
<reference evidence="1" key="2">
    <citation type="submission" date="2021-03" db="EMBL/GenBank/DDBJ databases">
        <authorList>
            <person name="Alouane T."/>
            <person name="Langin T."/>
            <person name="Bonhomme L."/>
        </authorList>
    </citation>
    <scope>NUCLEOTIDE SEQUENCE</scope>
    <source>
        <strain evidence="1">MDC_Fg202</strain>
    </source>
</reference>
<protein>
    <submittedName>
        <fullName evidence="1">Uncharacterized protein</fullName>
    </submittedName>
</protein>
<dbReference type="EMBL" id="CAAKMV010000066">
    <property type="protein sequence ID" value="VIO53423.1"/>
    <property type="molecule type" value="Genomic_DNA"/>
</dbReference>
<reference evidence="2" key="1">
    <citation type="submission" date="2019-04" db="EMBL/GenBank/DDBJ databases">
        <authorList>
            <person name="Melise S."/>
            <person name="Noan J."/>
            <person name="Okalmin O."/>
        </authorList>
    </citation>
    <scope>NUCLEOTIDE SEQUENCE</scope>
    <source>
        <strain evidence="2">FN9</strain>
    </source>
</reference>
<sequence>MSGAIPTVQPILNNFHPLDHSRRRLAIKAHFEFHCHWIEENWAASRAQVQQSLFTAVHSATDARQIGDVWFQFEVDYLTWCHYVGRLQHYSRSQQYWHVWPWGRMAAMNAHDVSGGISKEYDAWLKAKSNWNTNQPQKHQQNTLESVINHFSN</sequence>